<feature type="region of interest" description="Disordered" evidence="1">
    <location>
        <begin position="51"/>
        <end position="79"/>
    </location>
</feature>
<reference evidence="2" key="1">
    <citation type="journal article" date="2014" name="Int. J. Syst. Evol. Microbiol.">
        <title>Complete genome sequence of Corynebacterium casei LMG S-19264T (=DSM 44701T), isolated from a smear-ripened cheese.</title>
        <authorList>
            <consortium name="US DOE Joint Genome Institute (JGI-PGF)"/>
            <person name="Walter F."/>
            <person name="Albersmeier A."/>
            <person name="Kalinowski J."/>
            <person name="Ruckert C."/>
        </authorList>
    </citation>
    <scope>NUCLEOTIDE SEQUENCE</scope>
    <source>
        <strain evidence="2">CGMCC 1.12187</strain>
    </source>
</reference>
<proteinExistence type="predicted"/>
<comment type="caution">
    <text evidence="2">The sequence shown here is derived from an EMBL/GenBank/DDBJ whole genome shotgun (WGS) entry which is preliminary data.</text>
</comment>
<protein>
    <submittedName>
        <fullName evidence="2">Uncharacterized protein</fullName>
    </submittedName>
</protein>
<organism evidence="2 3">
    <name type="scientific">Kocuria dechangensis</name>
    <dbReference type="NCBI Taxonomy" id="1176249"/>
    <lineage>
        <taxon>Bacteria</taxon>
        <taxon>Bacillati</taxon>
        <taxon>Actinomycetota</taxon>
        <taxon>Actinomycetes</taxon>
        <taxon>Micrococcales</taxon>
        <taxon>Micrococcaceae</taxon>
        <taxon>Kocuria</taxon>
    </lineage>
</organism>
<evidence type="ECO:0000313" key="2">
    <source>
        <dbReference type="EMBL" id="GGG68650.1"/>
    </source>
</evidence>
<gene>
    <name evidence="2" type="ORF">GCM10011374_36310</name>
</gene>
<evidence type="ECO:0000313" key="3">
    <source>
        <dbReference type="Proteomes" id="UP000638848"/>
    </source>
</evidence>
<dbReference type="EMBL" id="BMEQ01000031">
    <property type="protein sequence ID" value="GGG68650.1"/>
    <property type="molecule type" value="Genomic_DNA"/>
</dbReference>
<evidence type="ECO:0000256" key="1">
    <source>
        <dbReference type="SAM" id="MobiDB-lite"/>
    </source>
</evidence>
<accession>A0A917H622</accession>
<keyword evidence="3" id="KW-1185">Reference proteome</keyword>
<sequence>MCHPWWNPPAKTALNACGAECAQDTPPGEHTHKAAAGFLRRRPSAAAPFVPLRGGGIATGPECAQTPEGRLNHHSLRTH</sequence>
<reference evidence="2" key="2">
    <citation type="submission" date="2020-09" db="EMBL/GenBank/DDBJ databases">
        <authorList>
            <person name="Sun Q."/>
            <person name="Zhou Y."/>
        </authorList>
    </citation>
    <scope>NUCLEOTIDE SEQUENCE</scope>
    <source>
        <strain evidence="2">CGMCC 1.12187</strain>
    </source>
</reference>
<dbReference type="Proteomes" id="UP000638848">
    <property type="component" value="Unassembled WGS sequence"/>
</dbReference>
<name>A0A917H622_9MICC</name>
<dbReference type="AlphaFoldDB" id="A0A917H622"/>